<evidence type="ECO:0000256" key="8">
    <source>
        <dbReference type="ARBA" id="ARBA00022989"/>
    </source>
</evidence>
<dbReference type="EMBL" id="ML996571">
    <property type="protein sequence ID" value="KAF2758682.1"/>
    <property type="molecule type" value="Genomic_DNA"/>
</dbReference>
<comment type="catalytic activity">
    <reaction evidence="12">
        <text>2 a Fe(II)-siderophore + NADP(+) + H(+) = 2 a Fe(III)-siderophore + NADPH</text>
        <dbReference type="Rhea" id="RHEA:28795"/>
        <dbReference type="Rhea" id="RHEA-COMP:11342"/>
        <dbReference type="Rhea" id="RHEA-COMP:11344"/>
        <dbReference type="ChEBI" id="CHEBI:15378"/>
        <dbReference type="ChEBI" id="CHEBI:29033"/>
        <dbReference type="ChEBI" id="CHEBI:29034"/>
        <dbReference type="ChEBI" id="CHEBI:57783"/>
        <dbReference type="ChEBI" id="CHEBI:58349"/>
        <dbReference type="EC" id="1.16.1.9"/>
    </reaction>
</comment>
<dbReference type="SFLD" id="SFLDG01168">
    <property type="entry name" value="Ferric_reductase_subgroup_(FRE"/>
    <property type="match status" value="1"/>
</dbReference>
<dbReference type="SUPFAM" id="SSF63380">
    <property type="entry name" value="Riboflavin synthase domain-like"/>
    <property type="match status" value="1"/>
</dbReference>
<evidence type="ECO:0000256" key="11">
    <source>
        <dbReference type="ARBA" id="ARBA00023136"/>
    </source>
</evidence>
<dbReference type="GO" id="GO:0015677">
    <property type="term" value="P:copper ion import"/>
    <property type="evidence" value="ECO:0007669"/>
    <property type="project" value="TreeGrafter"/>
</dbReference>
<dbReference type="PANTHER" id="PTHR32361:SF3">
    <property type="entry name" value="REDUCTASE, PUTATIVE (AFU_ORTHOLOGUE AFUA_6G13750)-RELATED"/>
    <property type="match status" value="1"/>
</dbReference>
<dbReference type="SUPFAM" id="SSF52343">
    <property type="entry name" value="Ferredoxin reductase-like, C-terminal NADP-linked domain"/>
    <property type="match status" value="1"/>
</dbReference>
<evidence type="ECO:0000256" key="13">
    <source>
        <dbReference type="SAM" id="MobiDB-lite"/>
    </source>
</evidence>
<evidence type="ECO:0000256" key="3">
    <source>
        <dbReference type="ARBA" id="ARBA00012668"/>
    </source>
</evidence>
<keyword evidence="6 14" id="KW-0812">Transmembrane</keyword>
<keyword evidence="11 14" id="KW-0472">Membrane</keyword>
<dbReference type="EC" id="1.16.1.9" evidence="3"/>
<dbReference type="InterPro" id="IPR017927">
    <property type="entry name" value="FAD-bd_FR_type"/>
</dbReference>
<sequence length="663" mass="74323">MFQLFRRQHIQDHDSATNVTEHWGYPSRVVPCVNDVGSCQYLDAVYWMHDTSMLYSFILWAVIGSILLIWLLGRTFKPSSRSTPWDWESQKASNRGVVYRAARAFSAQARRWLLPESMTRIFGHTSRIQLLVLAVLSGYLIIFSFVGIVYKTWVTPVKNSDKFNTRTGLGGFSDRIGVLAYALTPFSVLLSSRESILSIVTGIPYHHFNFLHRWLGRIIFIQSFVHTVGWIVVEARLYQPQPKVWNTFVNQPYIIWGWVAMILITFLYVFSIRRVIRWTGYEFFRKTHYIVAGLYFGACWAHWARLVCWMIAALGLFLVDRGVRLLRTCLIHFGYKHGERGFGFRSSPARVQAFVDPESTVLRVTFEANHDPWAIGQHYFVCFPELSIWQSHPFTPASVPNAHPALPEHTYIIRALGGQTAKLAQLAQEKEKTDVCETPVIITGPYGTPVIDPAYSHILAIAGGTGISFTLPIAMAAATRRSASNASVHLVWIIRHADNISWLADELTLLKDLMARGATDLKISIYITRDASRPTSNQGSVSTKDASLRKEAEKTDNEITTTSTSISSGADACCCAPTAGTLLSPSRNFSIHYLADHHPSMPKILDEYIADTLVDGPIQVAASGPPGLGADIRQAVASRNSGARVWRGDWSADVDLVWDDRAV</sequence>
<dbReference type="RefSeq" id="XP_033601133.1">
    <property type="nucleotide sequence ID" value="XM_033741070.1"/>
</dbReference>
<name>A0A6A6W753_9PEZI</name>
<organism evidence="16 17">
    <name type="scientific">Pseudovirgaria hyperparasitica</name>
    <dbReference type="NCBI Taxonomy" id="470096"/>
    <lineage>
        <taxon>Eukaryota</taxon>
        <taxon>Fungi</taxon>
        <taxon>Dikarya</taxon>
        <taxon>Ascomycota</taxon>
        <taxon>Pezizomycotina</taxon>
        <taxon>Dothideomycetes</taxon>
        <taxon>Dothideomycetes incertae sedis</taxon>
        <taxon>Acrospermales</taxon>
        <taxon>Acrospermaceae</taxon>
        <taxon>Pseudovirgaria</taxon>
    </lineage>
</organism>
<evidence type="ECO:0000313" key="17">
    <source>
        <dbReference type="Proteomes" id="UP000799437"/>
    </source>
</evidence>
<comment type="similarity">
    <text evidence="2">Belongs to the ferric reductase (FRE) family.</text>
</comment>
<dbReference type="GeneID" id="54482124"/>
<feature type="region of interest" description="Disordered" evidence="13">
    <location>
        <begin position="532"/>
        <end position="563"/>
    </location>
</feature>
<dbReference type="GO" id="GO:0006879">
    <property type="term" value="P:intracellular iron ion homeostasis"/>
    <property type="evidence" value="ECO:0007669"/>
    <property type="project" value="TreeGrafter"/>
</dbReference>
<dbReference type="Gene3D" id="3.40.50.80">
    <property type="entry name" value="Nucleotide-binding domain of ferredoxin-NADP reductase (FNR) module"/>
    <property type="match status" value="1"/>
</dbReference>
<evidence type="ECO:0000256" key="6">
    <source>
        <dbReference type="ARBA" id="ARBA00022692"/>
    </source>
</evidence>
<dbReference type="CDD" id="cd06186">
    <property type="entry name" value="NOX_Duox_like_FAD_NADP"/>
    <property type="match status" value="1"/>
</dbReference>
<evidence type="ECO:0000313" key="16">
    <source>
        <dbReference type="EMBL" id="KAF2758682.1"/>
    </source>
</evidence>
<feature type="domain" description="FAD-binding FR-type" evidence="15">
    <location>
        <begin position="344"/>
        <end position="452"/>
    </location>
</feature>
<keyword evidence="17" id="KW-1185">Reference proteome</keyword>
<dbReference type="InterPro" id="IPR039261">
    <property type="entry name" value="FNR_nucleotide-bd"/>
</dbReference>
<evidence type="ECO:0000256" key="1">
    <source>
        <dbReference type="ARBA" id="ARBA00004651"/>
    </source>
</evidence>
<dbReference type="InterPro" id="IPR013121">
    <property type="entry name" value="Fe_red_NAD-bd_6"/>
</dbReference>
<dbReference type="InterPro" id="IPR013130">
    <property type="entry name" value="Fe3_Rdtase_TM_dom"/>
</dbReference>
<dbReference type="SFLD" id="SFLDS00052">
    <property type="entry name" value="Ferric_Reductase_Domain"/>
    <property type="match status" value="1"/>
</dbReference>
<keyword evidence="10" id="KW-0406">Ion transport</keyword>
<dbReference type="PANTHER" id="PTHR32361">
    <property type="entry name" value="FERRIC/CUPRIC REDUCTASE TRANSMEMBRANE COMPONENT"/>
    <property type="match status" value="1"/>
</dbReference>
<dbReference type="PROSITE" id="PS51384">
    <property type="entry name" value="FAD_FR"/>
    <property type="match status" value="1"/>
</dbReference>
<dbReference type="InterPro" id="IPR051410">
    <property type="entry name" value="Ferric/Cupric_Reductase"/>
</dbReference>
<evidence type="ECO:0000256" key="14">
    <source>
        <dbReference type="SAM" id="Phobius"/>
    </source>
</evidence>
<evidence type="ECO:0000256" key="5">
    <source>
        <dbReference type="ARBA" id="ARBA00022475"/>
    </source>
</evidence>
<protein>
    <recommendedName>
        <fullName evidence="3">ferric-chelate reductase (NADPH)</fullName>
        <ecNumber evidence="3">1.16.1.9</ecNumber>
    </recommendedName>
</protein>
<feature type="transmembrane region" description="Helical" evidence="14">
    <location>
        <begin position="253"/>
        <end position="272"/>
    </location>
</feature>
<evidence type="ECO:0000256" key="7">
    <source>
        <dbReference type="ARBA" id="ARBA00022982"/>
    </source>
</evidence>
<dbReference type="GO" id="GO:0006826">
    <property type="term" value="P:iron ion transport"/>
    <property type="evidence" value="ECO:0007669"/>
    <property type="project" value="UniProtKB-ARBA"/>
</dbReference>
<feature type="transmembrane region" description="Helical" evidence="14">
    <location>
        <begin position="293"/>
        <end position="319"/>
    </location>
</feature>
<gene>
    <name evidence="16" type="ORF">EJ05DRAFT_361255</name>
</gene>
<proteinExistence type="inferred from homology"/>
<evidence type="ECO:0000256" key="4">
    <source>
        <dbReference type="ARBA" id="ARBA00022448"/>
    </source>
</evidence>
<evidence type="ECO:0000256" key="9">
    <source>
        <dbReference type="ARBA" id="ARBA00023002"/>
    </source>
</evidence>
<feature type="transmembrane region" description="Helical" evidence="14">
    <location>
        <begin position="214"/>
        <end position="233"/>
    </location>
</feature>
<keyword evidence="9" id="KW-0560">Oxidoreductase</keyword>
<accession>A0A6A6W753</accession>
<evidence type="ECO:0000256" key="12">
    <source>
        <dbReference type="ARBA" id="ARBA00048483"/>
    </source>
</evidence>
<feature type="compositionally biased region" description="Polar residues" evidence="13">
    <location>
        <begin position="533"/>
        <end position="545"/>
    </location>
</feature>
<keyword evidence="8 14" id="KW-1133">Transmembrane helix</keyword>
<keyword evidence="5" id="KW-1003">Cell membrane</keyword>
<keyword evidence="4" id="KW-0813">Transport</keyword>
<reference evidence="16" key="1">
    <citation type="journal article" date="2020" name="Stud. Mycol.">
        <title>101 Dothideomycetes genomes: a test case for predicting lifestyles and emergence of pathogens.</title>
        <authorList>
            <person name="Haridas S."/>
            <person name="Albert R."/>
            <person name="Binder M."/>
            <person name="Bloem J."/>
            <person name="Labutti K."/>
            <person name="Salamov A."/>
            <person name="Andreopoulos B."/>
            <person name="Baker S."/>
            <person name="Barry K."/>
            <person name="Bills G."/>
            <person name="Bluhm B."/>
            <person name="Cannon C."/>
            <person name="Castanera R."/>
            <person name="Culley D."/>
            <person name="Daum C."/>
            <person name="Ezra D."/>
            <person name="Gonzalez J."/>
            <person name="Henrissat B."/>
            <person name="Kuo A."/>
            <person name="Liang C."/>
            <person name="Lipzen A."/>
            <person name="Lutzoni F."/>
            <person name="Magnuson J."/>
            <person name="Mondo S."/>
            <person name="Nolan M."/>
            <person name="Ohm R."/>
            <person name="Pangilinan J."/>
            <person name="Park H.-J."/>
            <person name="Ramirez L."/>
            <person name="Alfaro M."/>
            <person name="Sun H."/>
            <person name="Tritt A."/>
            <person name="Yoshinaga Y."/>
            <person name="Zwiers L.-H."/>
            <person name="Turgeon B."/>
            <person name="Goodwin S."/>
            <person name="Spatafora J."/>
            <person name="Crous P."/>
            <person name="Grigoriev I."/>
        </authorList>
    </citation>
    <scope>NUCLEOTIDE SEQUENCE</scope>
    <source>
        <strain evidence="16">CBS 121739</strain>
    </source>
</reference>
<keyword evidence="7" id="KW-0249">Electron transport</keyword>
<dbReference type="Pfam" id="PF08022">
    <property type="entry name" value="FAD_binding_8"/>
    <property type="match status" value="1"/>
</dbReference>
<dbReference type="InterPro" id="IPR013112">
    <property type="entry name" value="FAD-bd_8"/>
</dbReference>
<feature type="compositionally biased region" description="Basic and acidic residues" evidence="13">
    <location>
        <begin position="546"/>
        <end position="557"/>
    </location>
</feature>
<evidence type="ECO:0000256" key="2">
    <source>
        <dbReference type="ARBA" id="ARBA00006278"/>
    </source>
</evidence>
<dbReference type="GO" id="GO:0005886">
    <property type="term" value="C:plasma membrane"/>
    <property type="evidence" value="ECO:0007669"/>
    <property type="project" value="UniProtKB-SubCell"/>
</dbReference>
<dbReference type="OrthoDB" id="167398at2759"/>
<dbReference type="AlphaFoldDB" id="A0A6A6W753"/>
<dbReference type="InterPro" id="IPR017938">
    <property type="entry name" value="Riboflavin_synthase-like_b-brl"/>
</dbReference>
<dbReference type="Proteomes" id="UP000799437">
    <property type="component" value="Unassembled WGS sequence"/>
</dbReference>
<dbReference type="Pfam" id="PF08030">
    <property type="entry name" value="NAD_binding_6"/>
    <property type="match status" value="1"/>
</dbReference>
<comment type="subcellular location">
    <subcellularLocation>
        <location evidence="1">Cell membrane</location>
        <topology evidence="1">Multi-pass membrane protein</topology>
    </subcellularLocation>
</comment>
<feature type="transmembrane region" description="Helical" evidence="14">
    <location>
        <begin position="130"/>
        <end position="150"/>
    </location>
</feature>
<evidence type="ECO:0000259" key="15">
    <source>
        <dbReference type="PROSITE" id="PS51384"/>
    </source>
</evidence>
<evidence type="ECO:0000256" key="10">
    <source>
        <dbReference type="ARBA" id="ARBA00023065"/>
    </source>
</evidence>
<dbReference type="GO" id="GO:0052851">
    <property type="term" value="F:ferric-chelate reductase (NADPH) activity"/>
    <property type="evidence" value="ECO:0007669"/>
    <property type="project" value="UniProtKB-EC"/>
</dbReference>
<dbReference type="Pfam" id="PF01794">
    <property type="entry name" value="Ferric_reduct"/>
    <property type="match status" value="1"/>
</dbReference>
<feature type="transmembrane region" description="Helical" evidence="14">
    <location>
        <begin position="53"/>
        <end position="72"/>
    </location>
</feature>